<evidence type="ECO:0008006" key="4">
    <source>
        <dbReference type="Google" id="ProtNLM"/>
    </source>
</evidence>
<dbReference type="Proteomes" id="UP001500466">
    <property type="component" value="Unassembled WGS sequence"/>
</dbReference>
<keyword evidence="1" id="KW-0812">Transmembrane</keyword>
<name>A0ABP9HZ22_9ACTN</name>
<evidence type="ECO:0000313" key="3">
    <source>
        <dbReference type="Proteomes" id="UP001500466"/>
    </source>
</evidence>
<protein>
    <recommendedName>
        <fullName evidence="4">DUF3592 domain-containing protein</fullName>
    </recommendedName>
</protein>
<evidence type="ECO:0000256" key="1">
    <source>
        <dbReference type="SAM" id="Phobius"/>
    </source>
</evidence>
<evidence type="ECO:0000313" key="2">
    <source>
        <dbReference type="EMBL" id="GAA4982546.1"/>
    </source>
</evidence>
<accession>A0ABP9HZ22</accession>
<reference evidence="3" key="1">
    <citation type="journal article" date="2019" name="Int. J. Syst. Evol. Microbiol.">
        <title>The Global Catalogue of Microorganisms (GCM) 10K type strain sequencing project: providing services to taxonomists for standard genome sequencing and annotation.</title>
        <authorList>
            <consortium name="The Broad Institute Genomics Platform"/>
            <consortium name="The Broad Institute Genome Sequencing Center for Infectious Disease"/>
            <person name="Wu L."/>
            <person name="Ma J."/>
        </authorList>
    </citation>
    <scope>NUCLEOTIDE SEQUENCE [LARGE SCALE GENOMIC DNA]</scope>
    <source>
        <strain evidence="3">JCM 17986</strain>
    </source>
</reference>
<organism evidence="2 3">
    <name type="scientific">Yinghuangia aomiensis</name>
    <dbReference type="NCBI Taxonomy" id="676205"/>
    <lineage>
        <taxon>Bacteria</taxon>
        <taxon>Bacillati</taxon>
        <taxon>Actinomycetota</taxon>
        <taxon>Actinomycetes</taxon>
        <taxon>Kitasatosporales</taxon>
        <taxon>Streptomycetaceae</taxon>
        <taxon>Yinghuangia</taxon>
    </lineage>
</organism>
<sequence>MPEGYARCPAVRAYGNIRAMVRDVFFVLLGAFLAYLGWWCIRTFVAERKMKRDGMPATAVVVRVGYDTDDDGDKHWIVAEFTTADGAEVVTDRLSVHSAREVGDTEDVTYLPTAPTTVSVVANRDRATAVALVLVMMPACLVIGLGMLGIGLAGFLG</sequence>
<comment type="caution">
    <text evidence="2">The sequence shown here is derived from an EMBL/GenBank/DDBJ whole genome shotgun (WGS) entry which is preliminary data.</text>
</comment>
<keyword evidence="3" id="KW-1185">Reference proteome</keyword>
<feature type="transmembrane region" description="Helical" evidence="1">
    <location>
        <begin position="24"/>
        <end position="45"/>
    </location>
</feature>
<dbReference type="EMBL" id="BAABHS010000025">
    <property type="protein sequence ID" value="GAA4982546.1"/>
    <property type="molecule type" value="Genomic_DNA"/>
</dbReference>
<keyword evidence="1" id="KW-1133">Transmembrane helix</keyword>
<gene>
    <name evidence="2" type="ORF">GCM10023205_60030</name>
</gene>
<proteinExistence type="predicted"/>
<keyword evidence="1" id="KW-0472">Membrane</keyword>
<feature type="transmembrane region" description="Helical" evidence="1">
    <location>
        <begin position="129"/>
        <end position="156"/>
    </location>
</feature>